<accession>F8IDV2</accession>
<dbReference type="Pfam" id="PF00106">
    <property type="entry name" value="adh_short"/>
    <property type="match status" value="1"/>
</dbReference>
<dbReference type="InterPro" id="IPR002347">
    <property type="entry name" value="SDR_fam"/>
</dbReference>
<dbReference type="Proteomes" id="UP000000292">
    <property type="component" value="Chromosome"/>
</dbReference>
<proteinExistence type="predicted"/>
<dbReference type="RefSeq" id="WP_014463509.1">
    <property type="nucleotide sequence ID" value="NC_017167.1"/>
</dbReference>
<gene>
    <name evidence="1" type="ordered locus">TC41_0647</name>
</gene>
<dbReference type="AlphaFoldDB" id="F8IDV2"/>
<dbReference type="KEGG" id="aad:TC41_0647"/>
<reference evidence="2" key="2">
    <citation type="submission" date="2011-06" db="EMBL/GenBank/DDBJ databases">
        <title>The complete genome sequence of Alicyclobacillus acidocaldarius sp. Tc-4-1.</title>
        <authorList>
            <person name="Chen Y."/>
            <person name="He Y."/>
            <person name="Dong Z."/>
            <person name="Hu S."/>
        </authorList>
    </citation>
    <scope>NUCLEOTIDE SEQUENCE [LARGE SCALE GENOMIC DNA]</scope>
    <source>
        <strain evidence="2">Tc-4-1</strain>
    </source>
</reference>
<sequence>MRLEDRVAVITGAASGMGRAMAIRFAQEGARVLAVDIAAEG</sequence>
<dbReference type="EMBL" id="CP002902">
    <property type="protein sequence ID" value="AEJ42606.1"/>
    <property type="molecule type" value="Genomic_DNA"/>
</dbReference>
<evidence type="ECO:0000313" key="2">
    <source>
        <dbReference type="Proteomes" id="UP000000292"/>
    </source>
</evidence>
<protein>
    <submittedName>
        <fullName evidence="1">Short-chain dehydrogenase/reductase SDR</fullName>
    </submittedName>
</protein>
<dbReference type="PATRIC" id="fig|1048834.4.peg.611"/>
<dbReference type="Gene3D" id="3.40.50.720">
    <property type="entry name" value="NAD(P)-binding Rossmann-like Domain"/>
    <property type="match status" value="1"/>
</dbReference>
<dbReference type="InterPro" id="IPR036291">
    <property type="entry name" value="NAD(P)-bd_dom_sf"/>
</dbReference>
<name>F8IDV2_ALIAT</name>
<dbReference type="OrthoDB" id="286404at2"/>
<organism evidence="1 2">
    <name type="scientific">Alicyclobacillus acidocaldarius (strain Tc-4-1)</name>
    <name type="common">Bacillus acidocaldarius</name>
    <dbReference type="NCBI Taxonomy" id="1048834"/>
    <lineage>
        <taxon>Bacteria</taxon>
        <taxon>Bacillati</taxon>
        <taxon>Bacillota</taxon>
        <taxon>Bacilli</taxon>
        <taxon>Bacillales</taxon>
        <taxon>Alicyclobacillaceae</taxon>
        <taxon>Alicyclobacillus</taxon>
    </lineage>
</organism>
<dbReference type="SUPFAM" id="SSF51735">
    <property type="entry name" value="NAD(P)-binding Rossmann-fold domains"/>
    <property type="match status" value="1"/>
</dbReference>
<evidence type="ECO:0000313" key="1">
    <source>
        <dbReference type="EMBL" id="AEJ42606.1"/>
    </source>
</evidence>
<reference evidence="1 2" key="1">
    <citation type="journal article" date="2011" name="J. Bacteriol.">
        <title>Complete Genome Sequence of Alicyclobacillus acidocaldarius Strain Tc-4-1.</title>
        <authorList>
            <person name="Chen Y."/>
            <person name="He Y."/>
            <person name="Zhang B."/>
            <person name="Yang J."/>
            <person name="Li W."/>
            <person name="Dong Z."/>
            <person name="Hu S."/>
        </authorList>
    </citation>
    <scope>NUCLEOTIDE SEQUENCE [LARGE SCALE GENOMIC DNA]</scope>
    <source>
        <strain evidence="1 2">Tc-4-1</strain>
    </source>
</reference>
<dbReference type="HOGENOM" id="CLU_010194_49_1_9"/>
<dbReference type="STRING" id="1048834.TC41_0647"/>
<dbReference type="eggNOG" id="COG4221">
    <property type="taxonomic scope" value="Bacteria"/>
</dbReference>